<reference evidence="3 4" key="1">
    <citation type="journal article" date="2019" name="Environ. Microbiol.">
        <title>Species interactions and distinct microbial communities in high Arctic permafrost affected cryosols are associated with the CH4 and CO2 gas fluxes.</title>
        <authorList>
            <person name="Altshuler I."/>
            <person name="Hamel J."/>
            <person name="Turney S."/>
            <person name="Magnuson E."/>
            <person name="Levesque R."/>
            <person name="Greer C."/>
            <person name="Whyte L.G."/>
        </authorList>
    </citation>
    <scope>NUCLEOTIDE SEQUENCE [LARGE SCALE GENOMIC DNA]</scope>
    <source>
        <strain evidence="3 4">42</strain>
    </source>
</reference>
<dbReference type="AlphaFoldDB" id="A0A502F7G7"/>
<keyword evidence="4" id="KW-1185">Reference proteome</keyword>
<protein>
    <recommendedName>
        <fullName evidence="2">Glycine-rich domain-containing protein</fullName>
    </recommendedName>
</protein>
<evidence type="ECO:0000259" key="2">
    <source>
        <dbReference type="Pfam" id="PF21722"/>
    </source>
</evidence>
<keyword evidence="1" id="KW-0732">Signal</keyword>
<dbReference type="OrthoDB" id="1292269at2"/>
<feature type="chain" id="PRO_5021478885" description="Glycine-rich domain-containing protein" evidence="1">
    <location>
        <begin position="21"/>
        <end position="944"/>
    </location>
</feature>
<evidence type="ECO:0000313" key="3">
    <source>
        <dbReference type="EMBL" id="TPG45317.1"/>
    </source>
</evidence>
<dbReference type="EMBL" id="RCZH01000001">
    <property type="protein sequence ID" value="TPG45317.1"/>
    <property type="molecule type" value="Genomic_DNA"/>
</dbReference>
<organism evidence="3 4">
    <name type="scientific">Flavobacterium pectinovorum</name>
    <dbReference type="NCBI Taxonomy" id="29533"/>
    <lineage>
        <taxon>Bacteria</taxon>
        <taxon>Pseudomonadati</taxon>
        <taxon>Bacteroidota</taxon>
        <taxon>Flavobacteriia</taxon>
        <taxon>Flavobacteriales</taxon>
        <taxon>Flavobacteriaceae</taxon>
        <taxon>Flavobacterium</taxon>
    </lineage>
</organism>
<dbReference type="RefSeq" id="WP_140503001.1">
    <property type="nucleotide sequence ID" value="NZ_RCZH01000001.1"/>
</dbReference>
<feature type="domain" description="Glycine-rich" evidence="2">
    <location>
        <begin position="25"/>
        <end position="232"/>
    </location>
</feature>
<dbReference type="Pfam" id="PF21722">
    <property type="entry name" value="Gly_rich_2"/>
    <property type="match status" value="1"/>
</dbReference>
<sequence length="944" mass="94268">MKLKLSMLFVFFVAFSWSQSTTTFTGNGTFVVPAGITSISVQAWGGGGSGGGASGAGLLFGRGAAGGGGGAYASKVLTVTPGETLNVIVAGTTSGTTANGSAGSSSTIAGYQSSILAAGGSGGAANDAGGNPVGGIGGTVAASAGTTKIAGANGGNGCSWSLLSLLLSSGAGGSGANSGGAGGAAVASLLLGTAPGNPGAAPGGAGSGAINSALGTAQVGGAGGAGKVIISYTCPTFTLSSISSLNICSSSGSTSPVTVTSPALPVGNYIVTYDRTSPSATGLTANLSVTTYGTGTFTATGLTTVGPSTITITKITAGTCVSNITAINSTNIFIAPATVGGTVSGGTTINYGSTSGLLTLSGHTGFVVKWQSAISPFTNWTDIANTATTYTSGPLTATTQFRAVVQSASTCGVENSTPTTVTVTPLPTIALATTAVSLCLRPSQINTAHSTALSYTATTGSPVSYSIVWNPTPTNSLVAVTDAPLPASPISIAIPAGTAFGTYTGTLTVKNAGGGVSSPGSVFTVTIGETPSIVQPFNSQVNAVYTSTSAQSTLIRYSSTTGSPTSFYIDWDATANAASLADQSSTPFAFTSTPGANTFPIQISANAQAGVFNGTMYLVNNLCTYSFAISVKISPLPTITLSATAENICVPSGFFSGELSSSISYTATTGSPETYSIVWNSTPTPDGLIAVTDAPLPASPIIIDVNTSELSLGTYTGTLTVKNADGVSSVGSVFTLVVGQKPSIVQPFSSQVDPVYTSTSAQTTPIRYVSTTGSPTSFYIDWDATANAASLADQGSTAYAFSSTSGSNTFPIDISANAQAGLFNGTMYLANEFCTYSFPISVKISPSPARVQQSATNQNVVLADNATNKTDNISIIAVNRAINVDSFDQKMSKVYVYDLSGNLVYRKDSVGNSKLTIDNLKSNQILVVKVVLDNNHTQTKKVLY</sequence>
<feature type="signal peptide" evidence="1">
    <location>
        <begin position="1"/>
        <end position="20"/>
    </location>
</feature>
<evidence type="ECO:0000313" key="4">
    <source>
        <dbReference type="Proteomes" id="UP000319700"/>
    </source>
</evidence>
<name>A0A502F7G7_9FLAO</name>
<proteinExistence type="predicted"/>
<accession>A0A502F7G7</accession>
<dbReference type="Proteomes" id="UP000319700">
    <property type="component" value="Unassembled WGS sequence"/>
</dbReference>
<dbReference type="NCBIfam" id="NF033708">
    <property type="entry name" value="T9SS_Cterm_ChiA"/>
    <property type="match status" value="1"/>
</dbReference>
<comment type="caution">
    <text evidence="3">The sequence shown here is derived from an EMBL/GenBank/DDBJ whole genome shotgun (WGS) entry which is preliminary data.</text>
</comment>
<gene>
    <name evidence="3" type="ORF">EAH81_01575</name>
</gene>
<evidence type="ECO:0000256" key="1">
    <source>
        <dbReference type="SAM" id="SignalP"/>
    </source>
</evidence>
<dbReference type="InterPro" id="IPR049304">
    <property type="entry name" value="Gly_rich_dom"/>
</dbReference>